<sequence>MNEFGWNVMTLGKIFASAALCAAIGTSAMAGTINGSATYRERIALPPGAVLDVQLVDISRQDVAATVLSSKRYAMTGVPTEFSLEYDDALIDERMRYAVQAKIMVGDKLLFINDTVHPVLQDENDTMAMMILKKVSADIGLGLENTHWKVTQLSGKAVVSERVPEIQFAEGGAFGAKGGCNSYRGEAKVSDGQIAFPDNMAGTLMACPPPLDKLEKDFLTALGQVTGYVRNGEVLALTNDAGIAVMRLMLVP</sequence>
<accession>A0A2R8C834</accession>
<evidence type="ECO:0000256" key="1">
    <source>
        <dbReference type="SAM" id="SignalP"/>
    </source>
</evidence>
<keyword evidence="1" id="KW-0732">Signal</keyword>
<keyword evidence="4" id="KW-1185">Reference proteome</keyword>
<feature type="chain" id="PRO_5015323870" description="DUF306 domain-containing protein" evidence="1">
    <location>
        <begin position="31"/>
        <end position="252"/>
    </location>
</feature>
<dbReference type="Proteomes" id="UP000244898">
    <property type="component" value="Unassembled WGS sequence"/>
</dbReference>
<gene>
    <name evidence="3" type="ORF">TRM7615_02087</name>
</gene>
<organism evidence="3 4">
    <name type="scientific">Falsiruegeria mediterranea M17</name>
    <dbReference type="NCBI Taxonomy" id="1200281"/>
    <lineage>
        <taxon>Bacteria</taxon>
        <taxon>Pseudomonadati</taxon>
        <taxon>Pseudomonadota</taxon>
        <taxon>Alphaproteobacteria</taxon>
        <taxon>Rhodobacterales</taxon>
        <taxon>Roseobacteraceae</taxon>
        <taxon>Falsiruegeria</taxon>
    </lineage>
</organism>
<dbReference type="PANTHER" id="PTHR38013:SF1">
    <property type="entry name" value="GLYCOPROTEIN_POLYSACCHARIDE METABOLISM"/>
    <property type="match status" value="1"/>
</dbReference>
<dbReference type="OrthoDB" id="9809132at2"/>
<dbReference type="InterPro" id="IPR038670">
    <property type="entry name" value="HslJ-like_sf"/>
</dbReference>
<evidence type="ECO:0000313" key="3">
    <source>
        <dbReference type="EMBL" id="SPJ28585.1"/>
    </source>
</evidence>
<dbReference type="InterPro" id="IPR039366">
    <property type="entry name" value="Pilotin"/>
</dbReference>
<proteinExistence type="predicted"/>
<dbReference type="EMBL" id="ONZG01000004">
    <property type="protein sequence ID" value="SPJ28585.1"/>
    <property type="molecule type" value="Genomic_DNA"/>
</dbReference>
<evidence type="ECO:0000313" key="4">
    <source>
        <dbReference type="Proteomes" id="UP000244898"/>
    </source>
</evidence>
<feature type="domain" description="DUF306" evidence="2">
    <location>
        <begin position="143"/>
        <end position="247"/>
    </location>
</feature>
<dbReference type="PANTHER" id="PTHR38013">
    <property type="entry name" value="GLYCOPROTEIN/POLYSACCHARIDE METABOLISM"/>
    <property type="match status" value="1"/>
</dbReference>
<evidence type="ECO:0000259" key="2">
    <source>
        <dbReference type="Pfam" id="PF03724"/>
    </source>
</evidence>
<protein>
    <recommendedName>
        <fullName evidence="2">DUF306 domain-containing protein</fullName>
    </recommendedName>
</protein>
<feature type="signal peptide" evidence="1">
    <location>
        <begin position="1"/>
        <end position="30"/>
    </location>
</feature>
<dbReference type="Pfam" id="PF03724">
    <property type="entry name" value="META"/>
    <property type="match status" value="1"/>
</dbReference>
<dbReference type="AlphaFoldDB" id="A0A2R8C834"/>
<dbReference type="InterPro" id="IPR005184">
    <property type="entry name" value="DUF306_Meta_HslJ"/>
</dbReference>
<dbReference type="Pfam" id="PF09619">
    <property type="entry name" value="YscW"/>
    <property type="match status" value="1"/>
</dbReference>
<reference evidence="4" key="1">
    <citation type="submission" date="2018-03" db="EMBL/GenBank/DDBJ databases">
        <authorList>
            <person name="Rodrigo-Torres L."/>
            <person name="Arahal R. D."/>
            <person name="Lucena T."/>
        </authorList>
    </citation>
    <scope>NUCLEOTIDE SEQUENCE [LARGE SCALE GENOMIC DNA]</scope>
    <source>
        <strain evidence="4">CECT 7615</strain>
    </source>
</reference>
<dbReference type="InterPro" id="IPR053196">
    <property type="entry name" value="Lipoprotein_YbaY-like"/>
</dbReference>
<dbReference type="Gene3D" id="2.40.128.270">
    <property type="match status" value="1"/>
</dbReference>
<name>A0A2R8C834_9RHOB</name>